<keyword evidence="2" id="KW-0560">Oxidoreductase</keyword>
<dbReference type="PANTHER" id="PTHR44196">
    <property type="entry name" value="DEHYDROGENASE/REDUCTASE SDR FAMILY MEMBER 7B"/>
    <property type="match status" value="1"/>
</dbReference>
<dbReference type="Pfam" id="PF00106">
    <property type="entry name" value="adh_short"/>
    <property type="match status" value="1"/>
</dbReference>
<comment type="similarity">
    <text evidence="1 3">Belongs to the short-chain dehydrogenases/reductases (SDR) family.</text>
</comment>
<gene>
    <name evidence="4" type="ORF">F0361_16355</name>
</gene>
<sequence length="264" mass="29286">MKVKDKVFVVTGGGSGMGRELVLQLLKKDARIAAIDINVDSLLETKSLAGVLTGNLKIYALDITDKKLVGDTLETILNEFGYVDGIINNAGIIQPFKALNDLDYSTINKVFDVNFWGTLNLTKILLPHLLERPEAHIVNISSMGGFFAFPGQNIYGASKAAVKLFTEGLIQELRETRVQVSVVFPGAIRTNIMQNSGLKESVGEMENNNTLSASKAAAIIIENIEKDKQRIFVGNDSRLMDYMYRINPNWAMRFIAKKMKDIRN</sequence>
<evidence type="ECO:0000256" key="1">
    <source>
        <dbReference type="ARBA" id="ARBA00006484"/>
    </source>
</evidence>
<dbReference type="EMBL" id="VUOE01000003">
    <property type="protein sequence ID" value="KAA2215766.1"/>
    <property type="molecule type" value="Genomic_DNA"/>
</dbReference>
<dbReference type="SUPFAM" id="SSF51735">
    <property type="entry name" value="NAD(P)-binding Rossmann-fold domains"/>
    <property type="match status" value="1"/>
</dbReference>
<proteinExistence type="inferred from homology"/>
<dbReference type="Proteomes" id="UP000323188">
    <property type="component" value="Unassembled WGS sequence"/>
</dbReference>
<evidence type="ECO:0000313" key="4">
    <source>
        <dbReference type="EMBL" id="KAA2215766.1"/>
    </source>
</evidence>
<dbReference type="InterPro" id="IPR002347">
    <property type="entry name" value="SDR_fam"/>
</dbReference>
<dbReference type="PANTHER" id="PTHR44196:SF1">
    <property type="entry name" value="DEHYDROGENASE_REDUCTASE SDR FAMILY MEMBER 7B"/>
    <property type="match status" value="1"/>
</dbReference>
<organism evidence="4 5">
    <name type="scientific">Maribacter flavus</name>
    <dbReference type="NCBI Taxonomy" id="1658664"/>
    <lineage>
        <taxon>Bacteria</taxon>
        <taxon>Pseudomonadati</taxon>
        <taxon>Bacteroidota</taxon>
        <taxon>Flavobacteriia</taxon>
        <taxon>Flavobacteriales</taxon>
        <taxon>Flavobacteriaceae</taxon>
        <taxon>Maribacter</taxon>
    </lineage>
</organism>
<comment type="caution">
    <text evidence="4">The sequence shown here is derived from an EMBL/GenBank/DDBJ whole genome shotgun (WGS) entry which is preliminary data.</text>
</comment>
<evidence type="ECO:0000256" key="2">
    <source>
        <dbReference type="ARBA" id="ARBA00023002"/>
    </source>
</evidence>
<accession>A0A5B2TN03</accession>
<dbReference type="AlphaFoldDB" id="A0A5B2TN03"/>
<name>A0A5B2TN03_9FLAO</name>
<dbReference type="GO" id="GO:0016491">
    <property type="term" value="F:oxidoreductase activity"/>
    <property type="evidence" value="ECO:0007669"/>
    <property type="project" value="UniProtKB-KW"/>
</dbReference>
<dbReference type="GO" id="GO:0016020">
    <property type="term" value="C:membrane"/>
    <property type="evidence" value="ECO:0007669"/>
    <property type="project" value="TreeGrafter"/>
</dbReference>
<dbReference type="PRINTS" id="PR00081">
    <property type="entry name" value="GDHRDH"/>
</dbReference>
<dbReference type="PRINTS" id="PR00080">
    <property type="entry name" value="SDRFAMILY"/>
</dbReference>
<reference evidence="4 5" key="1">
    <citation type="submission" date="2019-09" db="EMBL/GenBank/DDBJ databases">
        <authorList>
            <person name="Khan S.A."/>
            <person name="Jeon C.O."/>
            <person name="Chun B.H."/>
            <person name="Jeong S.E."/>
        </authorList>
    </citation>
    <scope>NUCLEOTIDE SEQUENCE [LARGE SCALE GENOMIC DNA]</scope>
    <source>
        <strain evidence="4 5">KCTC 42508</strain>
    </source>
</reference>
<evidence type="ECO:0000313" key="5">
    <source>
        <dbReference type="Proteomes" id="UP000323188"/>
    </source>
</evidence>
<dbReference type="Gene3D" id="3.40.50.720">
    <property type="entry name" value="NAD(P)-binding Rossmann-like Domain"/>
    <property type="match status" value="1"/>
</dbReference>
<dbReference type="InterPro" id="IPR036291">
    <property type="entry name" value="NAD(P)-bd_dom_sf"/>
</dbReference>
<evidence type="ECO:0000256" key="3">
    <source>
        <dbReference type="RuleBase" id="RU000363"/>
    </source>
</evidence>
<dbReference type="RefSeq" id="WP_154920403.1">
    <property type="nucleotide sequence ID" value="NZ_VUOE01000003.1"/>
</dbReference>
<protein>
    <submittedName>
        <fullName evidence="4">SDR family NAD(P)-dependent oxidoreductase</fullName>
    </submittedName>
</protein>